<evidence type="ECO:0000313" key="1">
    <source>
        <dbReference type="EMBL" id="KAI3695964.1"/>
    </source>
</evidence>
<organism evidence="1 2">
    <name type="scientific">Smallanthus sonchifolius</name>
    <dbReference type="NCBI Taxonomy" id="185202"/>
    <lineage>
        <taxon>Eukaryota</taxon>
        <taxon>Viridiplantae</taxon>
        <taxon>Streptophyta</taxon>
        <taxon>Embryophyta</taxon>
        <taxon>Tracheophyta</taxon>
        <taxon>Spermatophyta</taxon>
        <taxon>Magnoliopsida</taxon>
        <taxon>eudicotyledons</taxon>
        <taxon>Gunneridae</taxon>
        <taxon>Pentapetalae</taxon>
        <taxon>asterids</taxon>
        <taxon>campanulids</taxon>
        <taxon>Asterales</taxon>
        <taxon>Asteraceae</taxon>
        <taxon>Asteroideae</taxon>
        <taxon>Heliantheae alliance</taxon>
        <taxon>Millerieae</taxon>
        <taxon>Smallanthus</taxon>
    </lineage>
</organism>
<gene>
    <name evidence="1" type="ORF">L1987_78970</name>
</gene>
<reference evidence="1 2" key="2">
    <citation type="journal article" date="2022" name="Mol. Ecol. Resour.">
        <title>The genomes of chicory, endive, great burdock and yacon provide insights into Asteraceae paleo-polyploidization history and plant inulin production.</title>
        <authorList>
            <person name="Fan W."/>
            <person name="Wang S."/>
            <person name="Wang H."/>
            <person name="Wang A."/>
            <person name="Jiang F."/>
            <person name="Liu H."/>
            <person name="Zhao H."/>
            <person name="Xu D."/>
            <person name="Zhang Y."/>
        </authorList>
    </citation>
    <scope>NUCLEOTIDE SEQUENCE [LARGE SCALE GENOMIC DNA]</scope>
    <source>
        <strain evidence="2">cv. Yunnan</strain>
        <tissue evidence="1">Leaves</tissue>
    </source>
</reference>
<proteinExistence type="predicted"/>
<dbReference type="Proteomes" id="UP001056120">
    <property type="component" value="Linkage Group LG26"/>
</dbReference>
<accession>A0ACB8ZF60</accession>
<reference evidence="2" key="1">
    <citation type="journal article" date="2022" name="Mol. Ecol. Resour.">
        <title>The genomes of chicory, endive, great burdock and yacon provide insights into Asteraceae palaeo-polyploidization history and plant inulin production.</title>
        <authorList>
            <person name="Fan W."/>
            <person name="Wang S."/>
            <person name="Wang H."/>
            <person name="Wang A."/>
            <person name="Jiang F."/>
            <person name="Liu H."/>
            <person name="Zhao H."/>
            <person name="Xu D."/>
            <person name="Zhang Y."/>
        </authorList>
    </citation>
    <scope>NUCLEOTIDE SEQUENCE [LARGE SCALE GENOMIC DNA]</scope>
    <source>
        <strain evidence="2">cv. Yunnan</strain>
    </source>
</reference>
<sequence>MTRRKTRRKKTVRRMGLPAMVKLAPLVLMVLERESGGVCYLKGAMVKLAPDRLRFPLLQFHPFLEFQLLKTCSENPELGFGRRKRRKGSGMFGEEDGVRWVVLRININLNLICAYGN</sequence>
<name>A0ACB8ZF60_9ASTR</name>
<comment type="caution">
    <text evidence="1">The sequence shown here is derived from an EMBL/GenBank/DDBJ whole genome shotgun (WGS) entry which is preliminary data.</text>
</comment>
<evidence type="ECO:0000313" key="2">
    <source>
        <dbReference type="Proteomes" id="UP001056120"/>
    </source>
</evidence>
<dbReference type="EMBL" id="CM042043">
    <property type="protein sequence ID" value="KAI3695964.1"/>
    <property type="molecule type" value="Genomic_DNA"/>
</dbReference>
<protein>
    <submittedName>
        <fullName evidence="1">Uncharacterized protein</fullName>
    </submittedName>
</protein>
<keyword evidence="2" id="KW-1185">Reference proteome</keyword>